<evidence type="ECO:0000313" key="3">
    <source>
        <dbReference type="Proteomes" id="UP001150569"/>
    </source>
</evidence>
<evidence type="ECO:0000313" key="2">
    <source>
        <dbReference type="EMBL" id="KAJ1923539.1"/>
    </source>
</evidence>
<evidence type="ECO:0000256" key="1">
    <source>
        <dbReference type="SAM" id="MobiDB-lite"/>
    </source>
</evidence>
<protein>
    <submittedName>
        <fullName evidence="2">Uncharacterized protein</fullName>
    </submittedName>
</protein>
<dbReference type="OrthoDB" id="5753409at2759"/>
<comment type="caution">
    <text evidence="2">The sequence shown here is derived from an EMBL/GenBank/DDBJ whole genome shotgun (WGS) entry which is preliminary data.</text>
</comment>
<organism evidence="2 3">
    <name type="scientific">Tieghemiomyces parasiticus</name>
    <dbReference type="NCBI Taxonomy" id="78921"/>
    <lineage>
        <taxon>Eukaryota</taxon>
        <taxon>Fungi</taxon>
        <taxon>Fungi incertae sedis</taxon>
        <taxon>Zoopagomycota</taxon>
        <taxon>Kickxellomycotina</taxon>
        <taxon>Dimargaritomycetes</taxon>
        <taxon>Dimargaritales</taxon>
        <taxon>Dimargaritaceae</taxon>
        <taxon>Tieghemiomyces</taxon>
    </lineage>
</organism>
<feature type="compositionally biased region" description="Low complexity" evidence="1">
    <location>
        <begin position="172"/>
        <end position="181"/>
    </location>
</feature>
<accession>A0A9W8A5P6</accession>
<gene>
    <name evidence="2" type="ORF">IWQ60_005818</name>
</gene>
<dbReference type="AlphaFoldDB" id="A0A9W8A5P6"/>
<dbReference type="EMBL" id="JANBPT010000327">
    <property type="protein sequence ID" value="KAJ1923539.1"/>
    <property type="molecule type" value="Genomic_DNA"/>
</dbReference>
<feature type="region of interest" description="Disordered" evidence="1">
    <location>
        <begin position="154"/>
        <end position="181"/>
    </location>
</feature>
<dbReference type="Proteomes" id="UP001150569">
    <property type="component" value="Unassembled WGS sequence"/>
</dbReference>
<proteinExistence type="predicted"/>
<name>A0A9W8A5P6_9FUNG</name>
<keyword evidence="3" id="KW-1185">Reference proteome</keyword>
<reference evidence="2" key="1">
    <citation type="submission" date="2022-07" db="EMBL/GenBank/DDBJ databases">
        <title>Phylogenomic reconstructions and comparative analyses of Kickxellomycotina fungi.</title>
        <authorList>
            <person name="Reynolds N.K."/>
            <person name="Stajich J.E."/>
            <person name="Barry K."/>
            <person name="Grigoriev I.V."/>
            <person name="Crous P."/>
            <person name="Smith M.E."/>
        </authorList>
    </citation>
    <scope>NUCLEOTIDE SEQUENCE</scope>
    <source>
        <strain evidence="2">RSA 861</strain>
    </source>
</reference>
<sequence>MSLGRSASCRLPHATSSEDCLASLAPACNATTNRRPVLNHHGAKPTRRAGIPPCLRLPTDGALSDPEDTVSPTTAVARPSISSIHTLGITAGTARPQSFHAFARRRSSGVFKATVSGSTGAVSAVFQVHGAAQFSHPATRRTSPIEILRPLQDSTPAIPRPPPCGGSNIGPESCSTLSSDSSTASSLLETDAAHLDGAVEAFAPAHGTLSGGNRRALRSPNAAVASLALLAGIPTKALPCTAAITPPDEIAADHTLLDSPLVLSKDASTYTSFPSLVDYSLAGCASDAAVVTCKATKPLMSHLTENSVVRMLQSGTKHHSSIMLN</sequence>